<evidence type="ECO:0000256" key="9">
    <source>
        <dbReference type="ARBA" id="ARBA00022801"/>
    </source>
</evidence>
<evidence type="ECO:0000256" key="8">
    <source>
        <dbReference type="ARBA" id="ARBA00022759"/>
    </source>
</evidence>
<comment type="similarity">
    <text evidence="4 12">Belongs to the RNase HII family.</text>
</comment>
<evidence type="ECO:0000256" key="11">
    <source>
        <dbReference type="PROSITE-ProRule" id="PRU01319"/>
    </source>
</evidence>
<dbReference type="EMBL" id="BRYA01000025">
    <property type="protein sequence ID" value="GMI32995.1"/>
    <property type="molecule type" value="Genomic_DNA"/>
</dbReference>
<dbReference type="GO" id="GO:0043137">
    <property type="term" value="P:DNA replication, removal of RNA primer"/>
    <property type="evidence" value="ECO:0007669"/>
    <property type="project" value="TreeGrafter"/>
</dbReference>
<comment type="caution">
    <text evidence="15">The sequence shown here is derived from an EMBL/GenBank/DDBJ whole genome shotgun (WGS) entry which is preliminary data.</text>
</comment>
<keyword evidence="5" id="KW-0963">Cytoplasm</keyword>
<evidence type="ECO:0000313" key="16">
    <source>
        <dbReference type="Proteomes" id="UP001165065"/>
    </source>
</evidence>
<evidence type="ECO:0000256" key="1">
    <source>
        <dbReference type="ARBA" id="ARBA00000077"/>
    </source>
</evidence>
<dbReference type="InterPro" id="IPR022898">
    <property type="entry name" value="RNase_HII"/>
</dbReference>
<dbReference type="AlphaFoldDB" id="A0A9W7G2A9"/>
<dbReference type="GO" id="GO:0003723">
    <property type="term" value="F:RNA binding"/>
    <property type="evidence" value="ECO:0007669"/>
    <property type="project" value="UniProtKB-UniRule"/>
</dbReference>
<dbReference type="GO" id="GO:0032299">
    <property type="term" value="C:ribonuclease H2 complex"/>
    <property type="evidence" value="ECO:0007669"/>
    <property type="project" value="TreeGrafter"/>
</dbReference>
<dbReference type="PANTHER" id="PTHR10954">
    <property type="entry name" value="RIBONUCLEASE H2 SUBUNIT A"/>
    <property type="match status" value="1"/>
</dbReference>
<reference evidence="16" key="1">
    <citation type="journal article" date="2023" name="Commun. Biol.">
        <title>Genome analysis of Parmales, the sister group of diatoms, reveals the evolutionary specialization of diatoms from phago-mixotrophs to photoautotrophs.</title>
        <authorList>
            <person name="Ban H."/>
            <person name="Sato S."/>
            <person name="Yoshikawa S."/>
            <person name="Yamada K."/>
            <person name="Nakamura Y."/>
            <person name="Ichinomiya M."/>
            <person name="Sato N."/>
            <person name="Blanc-Mathieu R."/>
            <person name="Endo H."/>
            <person name="Kuwata A."/>
            <person name="Ogata H."/>
        </authorList>
    </citation>
    <scope>NUCLEOTIDE SEQUENCE [LARGE SCALE GENOMIC DNA]</scope>
</reference>
<dbReference type="GO" id="GO:0046872">
    <property type="term" value="F:metal ion binding"/>
    <property type="evidence" value="ECO:0007669"/>
    <property type="project" value="UniProtKB-KW"/>
</dbReference>
<gene>
    <name evidence="15" type="ORF">TrCOL_g12677</name>
</gene>
<comment type="catalytic activity">
    <reaction evidence="1 11 12">
        <text>Endonucleolytic cleavage to 5'-phosphomonoester.</text>
        <dbReference type="EC" id="3.1.26.4"/>
    </reaction>
</comment>
<dbReference type="OrthoDB" id="7462577at2759"/>
<dbReference type="Pfam" id="PF01351">
    <property type="entry name" value="RNase_HII"/>
    <property type="match status" value="2"/>
</dbReference>
<keyword evidence="7 11" id="KW-0479">Metal-binding</keyword>
<evidence type="ECO:0000259" key="14">
    <source>
        <dbReference type="PROSITE" id="PS51975"/>
    </source>
</evidence>
<feature type="domain" description="RNase H type-2" evidence="14">
    <location>
        <begin position="14"/>
        <end position="274"/>
    </location>
</feature>
<dbReference type="Proteomes" id="UP001165065">
    <property type="component" value="Unassembled WGS sequence"/>
</dbReference>
<keyword evidence="6 11" id="KW-0540">Nuclease</keyword>
<accession>A0A9W7G2A9</accession>
<evidence type="ECO:0000256" key="2">
    <source>
        <dbReference type="ARBA" id="ARBA00004065"/>
    </source>
</evidence>
<dbReference type="EC" id="3.1.26.4" evidence="12"/>
<dbReference type="InterPro" id="IPR012337">
    <property type="entry name" value="RNaseH-like_sf"/>
</dbReference>
<keyword evidence="9 11" id="KW-0378">Hydrolase</keyword>
<sequence length="275" mass="29423">MESTILTPSSSPPYYCMGIDEAGRGPLAGPVVCSSYYSPLESPRVPGVMDSKQLTDENERERIYGALTVVPGAKYASAVVDAQCIDRINILQATMLGMRMAGNCLVEGVGGGKVPGIGIEGSYTWYEEIEEEGKGGKKGKGKGKSKSKGKGSSSGEKSVESGDWYALVDGNRFPNIRGTECPEVTSGPDMLADGTAVVKGDGKEYCIAAASVIAKVTRDRLMREYDLKFKGYGLGQHKGYGTREHVKAIYDKGVLEIHRRSFAPVKNMDLGEGQS</sequence>
<comment type="function">
    <text evidence="2 12">Endonuclease that specifically degrades the RNA of RNA-DNA hybrids.</text>
</comment>
<evidence type="ECO:0000256" key="3">
    <source>
        <dbReference type="ARBA" id="ARBA00004496"/>
    </source>
</evidence>
<organism evidence="15 16">
    <name type="scientific">Triparma columacea</name>
    <dbReference type="NCBI Taxonomy" id="722753"/>
    <lineage>
        <taxon>Eukaryota</taxon>
        <taxon>Sar</taxon>
        <taxon>Stramenopiles</taxon>
        <taxon>Ochrophyta</taxon>
        <taxon>Bolidophyceae</taxon>
        <taxon>Parmales</taxon>
        <taxon>Triparmaceae</taxon>
        <taxon>Triparma</taxon>
    </lineage>
</organism>
<evidence type="ECO:0000313" key="15">
    <source>
        <dbReference type="EMBL" id="GMI32995.1"/>
    </source>
</evidence>
<evidence type="ECO:0000256" key="12">
    <source>
        <dbReference type="RuleBase" id="RU003515"/>
    </source>
</evidence>
<keyword evidence="16" id="KW-1185">Reference proteome</keyword>
<evidence type="ECO:0000256" key="4">
    <source>
        <dbReference type="ARBA" id="ARBA00007383"/>
    </source>
</evidence>
<proteinExistence type="inferred from homology"/>
<dbReference type="InterPro" id="IPR036397">
    <property type="entry name" value="RNaseH_sf"/>
</dbReference>
<comment type="subcellular location">
    <subcellularLocation>
        <location evidence="3">Cytoplasm</location>
    </subcellularLocation>
</comment>
<dbReference type="GO" id="GO:0006298">
    <property type="term" value="P:mismatch repair"/>
    <property type="evidence" value="ECO:0007669"/>
    <property type="project" value="TreeGrafter"/>
</dbReference>
<dbReference type="SUPFAM" id="SSF53098">
    <property type="entry name" value="Ribonuclease H-like"/>
    <property type="match status" value="1"/>
</dbReference>
<keyword evidence="10" id="KW-0464">Manganese</keyword>
<protein>
    <recommendedName>
        <fullName evidence="12">Ribonuclease</fullName>
        <ecNumber evidence="12">3.1.26.4</ecNumber>
    </recommendedName>
</protein>
<dbReference type="PROSITE" id="PS51975">
    <property type="entry name" value="RNASE_H_2"/>
    <property type="match status" value="1"/>
</dbReference>
<evidence type="ECO:0000256" key="6">
    <source>
        <dbReference type="ARBA" id="ARBA00022722"/>
    </source>
</evidence>
<feature type="binding site" evidence="11">
    <location>
        <position position="169"/>
    </location>
    <ligand>
        <name>a divalent metal cation</name>
        <dbReference type="ChEBI" id="CHEBI:60240"/>
    </ligand>
</feature>
<comment type="cofactor">
    <cofactor evidence="11">
        <name>Mn(2+)</name>
        <dbReference type="ChEBI" id="CHEBI:29035"/>
    </cofactor>
    <cofactor evidence="11">
        <name>Mg(2+)</name>
        <dbReference type="ChEBI" id="CHEBI:18420"/>
    </cofactor>
    <text evidence="11">Manganese or magnesium. Binds 1 divalent metal ion per monomer in the absence of substrate. May bind a second metal ion after substrate binding.</text>
</comment>
<feature type="binding site" evidence="11">
    <location>
        <position position="20"/>
    </location>
    <ligand>
        <name>a divalent metal cation</name>
        <dbReference type="ChEBI" id="CHEBI:60240"/>
    </ligand>
</feature>
<feature type="compositionally biased region" description="Basic residues" evidence="13">
    <location>
        <begin position="136"/>
        <end position="149"/>
    </location>
</feature>
<evidence type="ECO:0000256" key="7">
    <source>
        <dbReference type="ARBA" id="ARBA00022723"/>
    </source>
</evidence>
<feature type="region of interest" description="Disordered" evidence="13">
    <location>
        <begin position="133"/>
        <end position="159"/>
    </location>
</feature>
<dbReference type="GO" id="GO:0005737">
    <property type="term" value="C:cytoplasm"/>
    <property type="evidence" value="ECO:0007669"/>
    <property type="project" value="UniProtKB-SubCell"/>
</dbReference>
<evidence type="ECO:0000256" key="13">
    <source>
        <dbReference type="SAM" id="MobiDB-lite"/>
    </source>
</evidence>
<dbReference type="CDD" id="cd07182">
    <property type="entry name" value="RNase_HII_bacteria_HII_like"/>
    <property type="match status" value="1"/>
</dbReference>
<dbReference type="InterPro" id="IPR024567">
    <property type="entry name" value="RNase_HII/HIII_dom"/>
</dbReference>
<evidence type="ECO:0000256" key="5">
    <source>
        <dbReference type="ARBA" id="ARBA00022490"/>
    </source>
</evidence>
<dbReference type="GO" id="GO:0004523">
    <property type="term" value="F:RNA-DNA hybrid ribonuclease activity"/>
    <property type="evidence" value="ECO:0007669"/>
    <property type="project" value="UniProtKB-UniRule"/>
</dbReference>
<feature type="binding site" evidence="11">
    <location>
        <position position="21"/>
    </location>
    <ligand>
        <name>a divalent metal cation</name>
        <dbReference type="ChEBI" id="CHEBI:60240"/>
    </ligand>
</feature>
<keyword evidence="8 11" id="KW-0255">Endonuclease</keyword>
<evidence type="ECO:0000256" key="10">
    <source>
        <dbReference type="ARBA" id="ARBA00023211"/>
    </source>
</evidence>
<dbReference type="Gene3D" id="3.30.420.10">
    <property type="entry name" value="Ribonuclease H-like superfamily/Ribonuclease H"/>
    <property type="match status" value="2"/>
</dbReference>
<dbReference type="PANTHER" id="PTHR10954:SF23">
    <property type="entry name" value="RIBONUCLEASE"/>
    <property type="match status" value="1"/>
</dbReference>
<dbReference type="InterPro" id="IPR001352">
    <property type="entry name" value="RNase_HII/HIII"/>
</dbReference>
<name>A0A9W7G2A9_9STRA</name>